<dbReference type="EMBL" id="LNTU01000001">
    <property type="protein sequence ID" value="KXF78539.1"/>
    <property type="molecule type" value="Genomic_DNA"/>
</dbReference>
<gene>
    <name evidence="1" type="ORF">ATN84_01735</name>
</gene>
<accession>A0A135HZC9</accession>
<comment type="caution">
    <text evidence="1">The sequence shown here is derived from an EMBL/GenBank/DDBJ whole genome shotgun (WGS) entry which is preliminary data.</text>
</comment>
<evidence type="ECO:0000313" key="2">
    <source>
        <dbReference type="Proteomes" id="UP000070107"/>
    </source>
</evidence>
<proteinExistence type="predicted"/>
<sequence length="65" mass="6937">MDIKETARTAMHTLTRAMLTAGIPAAEVADTLICQALAIYSVATGRHAAADALLEVWGEERMHGN</sequence>
<dbReference type="RefSeq" id="WP_068879808.1">
    <property type="nucleotide sequence ID" value="NZ_LNTU01000001.1"/>
</dbReference>
<keyword evidence="2" id="KW-1185">Reference proteome</keyword>
<dbReference type="Proteomes" id="UP000070107">
    <property type="component" value="Unassembled WGS sequence"/>
</dbReference>
<dbReference type="AlphaFoldDB" id="A0A135HZC9"/>
<name>A0A135HZC9_9HYPH</name>
<dbReference type="STRING" id="1494590.ATN84_01735"/>
<evidence type="ECO:0000313" key="1">
    <source>
        <dbReference type="EMBL" id="KXF78539.1"/>
    </source>
</evidence>
<organism evidence="1 2">
    <name type="scientific">Paramesorhizobium deserti</name>
    <dbReference type="NCBI Taxonomy" id="1494590"/>
    <lineage>
        <taxon>Bacteria</taxon>
        <taxon>Pseudomonadati</taxon>
        <taxon>Pseudomonadota</taxon>
        <taxon>Alphaproteobacteria</taxon>
        <taxon>Hyphomicrobiales</taxon>
        <taxon>Phyllobacteriaceae</taxon>
        <taxon>Paramesorhizobium</taxon>
    </lineage>
</organism>
<reference evidence="1 2" key="1">
    <citation type="submission" date="2015-11" db="EMBL/GenBank/DDBJ databases">
        <title>Draft genome sequence of Paramesorhizobium deserti A-3-E, a strain highly resistant to diverse beta-lactam antibiotics.</title>
        <authorList>
            <person name="Lv R."/>
            <person name="Yang X."/>
            <person name="Fang N."/>
            <person name="Guo J."/>
            <person name="Luo X."/>
            <person name="Peng F."/>
            <person name="Yang R."/>
            <person name="Cui Y."/>
            <person name="Fang C."/>
            <person name="Song Y."/>
        </authorList>
    </citation>
    <scope>NUCLEOTIDE SEQUENCE [LARGE SCALE GENOMIC DNA]</scope>
    <source>
        <strain evidence="1 2">A-3-E</strain>
    </source>
</reference>
<protein>
    <submittedName>
        <fullName evidence="1">Uncharacterized protein</fullName>
    </submittedName>
</protein>